<feature type="domain" description="IPT/TIG" evidence="2">
    <location>
        <begin position="440"/>
        <end position="501"/>
    </location>
</feature>
<feature type="transmembrane region" description="Helical" evidence="1">
    <location>
        <begin position="42"/>
        <end position="63"/>
    </location>
</feature>
<dbReference type="Proteomes" id="UP001597418">
    <property type="component" value="Unassembled WGS sequence"/>
</dbReference>
<evidence type="ECO:0000256" key="1">
    <source>
        <dbReference type="SAM" id="Phobius"/>
    </source>
</evidence>
<dbReference type="EMBL" id="JBHUMB010000005">
    <property type="protein sequence ID" value="MFD2741853.1"/>
    <property type="molecule type" value="Genomic_DNA"/>
</dbReference>
<gene>
    <name evidence="3" type="ORF">ACFSQ6_00430</name>
</gene>
<dbReference type="SUPFAM" id="SSF81296">
    <property type="entry name" value="E set domains"/>
    <property type="match status" value="3"/>
</dbReference>
<sequence>MKNYFAAILANGWRTIKGNVLVLSAFYCLFKPSVSTRRNIVNFAFSTLTVPLFFLYFFCFLIVGSCAKEEVPERSRIQTLAIEIPALGAAVLRGTITDLGTDAGIDHGFIYGYSPDLPSGAHTSVSLGGNIKLGEFQANIENFVPASELWREPMIYARAFITDRQGTRYGSTMSAKIPIPTMVGIYPSMGQVGDTVRLSGKFHSADAKQSSVTFSNTLASIVHISDTSISVIVPEDIPAYHGWTVDVKANIGGMSTTIQHGFTVLAKFSDFFPKTGPVGTPIQFTGHNLHNYPSMNLLSFAMGGDGVPINWDGVFYVPFTVQERSKITAIINGRPYEFPDQFVVTPPEIVSFDQSTAFSGRTVSLKVKGMASFSKTSPNGARPQVRVGTGSFQDLMWEPDNVFFEVPLATPEGDHTVYIKVGPHLLSSRDKLKIIGYSATRFSPSTAFPGNTIKIEGRFEAGQHYRVLVGNTVVDGYATSSTVLTTTVPSGLSGKVNIIVETPVKRILVPGELSIMAPTFASFSPNSGVPGTEITILGTGFNVENGWTAVDFGSVTVIPISVSEKMIKVAVPSNVPPGAMKLSVLTNGQRVTHNTNFVLTN</sequence>
<dbReference type="RefSeq" id="WP_066752876.1">
    <property type="nucleotide sequence ID" value="NZ_JBHUMB010000005.1"/>
</dbReference>
<feature type="domain" description="IPT/TIG" evidence="2">
    <location>
        <begin position="180"/>
        <end position="256"/>
    </location>
</feature>
<evidence type="ECO:0000259" key="2">
    <source>
        <dbReference type="Pfam" id="PF01833"/>
    </source>
</evidence>
<evidence type="ECO:0000313" key="3">
    <source>
        <dbReference type="EMBL" id="MFD2741853.1"/>
    </source>
</evidence>
<name>A0ABW5U7Q6_9SPHI</name>
<dbReference type="InterPro" id="IPR002909">
    <property type="entry name" value="IPT_dom"/>
</dbReference>
<dbReference type="Gene3D" id="2.60.40.10">
    <property type="entry name" value="Immunoglobulins"/>
    <property type="match status" value="3"/>
</dbReference>
<protein>
    <submittedName>
        <fullName evidence="3">IPT/TIG domain-containing protein</fullName>
    </submittedName>
</protein>
<keyword evidence="4" id="KW-1185">Reference proteome</keyword>
<dbReference type="InterPro" id="IPR014756">
    <property type="entry name" value="Ig_E-set"/>
</dbReference>
<comment type="caution">
    <text evidence="3">The sequence shown here is derived from an EMBL/GenBank/DDBJ whole genome shotgun (WGS) entry which is preliminary data.</text>
</comment>
<keyword evidence="1" id="KW-1133">Transmembrane helix</keyword>
<keyword evidence="1" id="KW-0472">Membrane</keyword>
<dbReference type="Pfam" id="PF01833">
    <property type="entry name" value="TIG"/>
    <property type="match status" value="3"/>
</dbReference>
<feature type="domain" description="IPT/TIG" evidence="2">
    <location>
        <begin position="518"/>
        <end position="597"/>
    </location>
</feature>
<accession>A0ABW5U7Q6</accession>
<reference evidence="4" key="1">
    <citation type="journal article" date="2019" name="Int. J. Syst. Evol. Microbiol.">
        <title>The Global Catalogue of Microorganisms (GCM) 10K type strain sequencing project: providing services to taxonomists for standard genome sequencing and annotation.</title>
        <authorList>
            <consortium name="The Broad Institute Genomics Platform"/>
            <consortium name="The Broad Institute Genome Sequencing Center for Infectious Disease"/>
            <person name="Wu L."/>
            <person name="Ma J."/>
        </authorList>
    </citation>
    <scope>NUCLEOTIDE SEQUENCE [LARGE SCALE GENOMIC DNA]</scope>
    <source>
        <strain evidence="4">KCTC 42247</strain>
    </source>
</reference>
<dbReference type="InterPro" id="IPR013783">
    <property type="entry name" value="Ig-like_fold"/>
</dbReference>
<organism evidence="3 4">
    <name type="scientific">Sphingobacterium populi</name>
    <dbReference type="NCBI Taxonomy" id="1812824"/>
    <lineage>
        <taxon>Bacteria</taxon>
        <taxon>Pseudomonadati</taxon>
        <taxon>Bacteroidota</taxon>
        <taxon>Sphingobacteriia</taxon>
        <taxon>Sphingobacteriales</taxon>
        <taxon>Sphingobacteriaceae</taxon>
        <taxon>Sphingobacterium</taxon>
    </lineage>
</organism>
<keyword evidence="1" id="KW-0812">Transmembrane</keyword>
<evidence type="ECO:0000313" key="4">
    <source>
        <dbReference type="Proteomes" id="UP001597418"/>
    </source>
</evidence>
<proteinExistence type="predicted"/>